<organism evidence="6 7">
    <name type="scientific">Rubinisphaera brasiliensis (strain ATCC 49424 / DSM 5305 / JCM 21570 / IAM 15109 / NBRC 103401 / IFAM 1448)</name>
    <name type="common">Planctomyces brasiliensis</name>
    <dbReference type="NCBI Taxonomy" id="756272"/>
    <lineage>
        <taxon>Bacteria</taxon>
        <taxon>Pseudomonadati</taxon>
        <taxon>Planctomycetota</taxon>
        <taxon>Planctomycetia</taxon>
        <taxon>Planctomycetales</taxon>
        <taxon>Planctomycetaceae</taxon>
        <taxon>Rubinisphaera</taxon>
    </lineage>
</organism>
<keyword evidence="2" id="KW-0479">Metal-binding</keyword>
<dbReference type="Pfam" id="PF00355">
    <property type="entry name" value="Rieske"/>
    <property type="match status" value="1"/>
</dbReference>
<dbReference type="SUPFAM" id="SSF50022">
    <property type="entry name" value="ISP domain"/>
    <property type="match status" value="1"/>
</dbReference>
<dbReference type="GO" id="GO:0051537">
    <property type="term" value="F:2 iron, 2 sulfur cluster binding"/>
    <property type="evidence" value="ECO:0007669"/>
    <property type="project" value="UniProtKB-KW"/>
</dbReference>
<dbReference type="KEGG" id="pbs:Plabr_0912"/>
<dbReference type="PANTHER" id="PTHR21496:SF23">
    <property type="entry name" value="3-PHENYLPROPIONATE_CINNAMIC ACID DIOXYGENASE FERREDOXIN SUBUNIT"/>
    <property type="match status" value="1"/>
</dbReference>
<dbReference type="InterPro" id="IPR036922">
    <property type="entry name" value="Rieske_2Fe-2S_sf"/>
</dbReference>
<dbReference type="AlphaFoldDB" id="F0SIE5"/>
<protein>
    <submittedName>
        <fullName evidence="6">Rieske (2Fe-2S) iron-sulfur domain protein</fullName>
    </submittedName>
</protein>
<dbReference type="STRING" id="756272.Plabr_0912"/>
<keyword evidence="7" id="KW-1185">Reference proteome</keyword>
<dbReference type="HOGENOM" id="CLU_055690_5_1_0"/>
<sequence length="119" mass="12828">MTNASEESQPSGYTYHAVAEVGDIPENEGRSFPIEGTVVGLFHSGGEYFAISDFCPHQGASLSGGYVEDGMVMCPWHAWKFRLNDGVWADAPKSPVRCASYPVRITGSTIEVGLPEQST</sequence>
<dbReference type="InterPro" id="IPR017941">
    <property type="entry name" value="Rieske_2Fe-2S"/>
</dbReference>
<gene>
    <name evidence="6" type="ordered locus">Plabr_0912</name>
</gene>
<keyword evidence="3" id="KW-0408">Iron</keyword>
<evidence type="ECO:0000256" key="2">
    <source>
        <dbReference type="ARBA" id="ARBA00022723"/>
    </source>
</evidence>
<dbReference type="PROSITE" id="PS51296">
    <property type="entry name" value="RIESKE"/>
    <property type="match status" value="1"/>
</dbReference>
<evidence type="ECO:0000259" key="5">
    <source>
        <dbReference type="PROSITE" id="PS51296"/>
    </source>
</evidence>
<evidence type="ECO:0000256" key="3">
    <source>
        <dbReference type="ARBA" id="ARBA00023004"/>
    </source>
</evidence>
<evidence type="ECO:0000256" key="4">
    <source>
        <dbReference type="ARBA" id="ARBA00023014"/>
    </source>
</evidence>
<feature type="domain" description="Rieske" evidence="5">
    <location>
        <begin position="15"/>
        <end position="112"/>
    </location>
</feature>
<dbReference type="Gene3D" id="2.102.10.10">
    <property type="entry name" value="Rieske [2Fe-2S] iron-sulphur domain"/>
    <property type="match status" value="1"/>
</dbReference>
<dbReference type="OrthoDB" id="9795104at2"/>
<dbReference type="PANTHER" id="PTHR21496">
    <property type="entry name" value="FERREDOXIN-RELATED"/>
    <property type="match status" value="1"/>
</dbReference>
<accession>F0SIE5</accession>
<keyword evidence="4" id="KW-0411">Iron-sulfur</keyword>
<dbReference type="EMBL" id="CP002546">
    <property type="protein sequence ID" value="ADY58534.1"/>
    <property type="molecule type" value="Genomic_DNA"/>
</dbReference>
<dbReference type="eggNOG" id="COG2146">
    <property type="taxonomic scope" value="Bacteria"/>
</dbReference>
<reference evidence="7" key="1">
    <citation type="submission" date="2011-02" db="EMBL/GenBank/DDBJ databases">
        <title>The complete genome of Planctomyces brasiliensis DSM 5305.</title>
        <authorList>
            <person name="Lucas S."/>
            <person name="Copeland A."/>
            <person name="Lapidus A."/>
            <person name="Bruce D."/>
            <person name="Goodwin L."/>
            <person name="Pitluck S."/>
            <person name="Kyrpides N."/>
            <person name="Mavromatis K."/>
            <person name="Pagani I."/>
            <person name="Ivanova N."/>
            <person name="Ovchinnikova G."/>
            <person name="Lu M."/>
            <person name="Detter J.C."/>
            <person name="Han C."/>
            <person name="Land M."/>
            <person name="Hauser L."/>
            <person name="Markowitz V."/>
            <person name="Cheng J.-F."/>
            <person name="Hugenholtz P."/>
            <person name="Woyke T."/>
            <person name="Wu D."/>
            <person name="Tindall B."/>
            <person name="Pomrenke H.G."/>
            <person name="Brambilla E."/>
            <person name="Klenk H.-P."/>
            <person name="Eisen J.A."/>
        </authorList>
    </citation>
    <scope>NUCLEOTIDE SEQUENCE [LARGE SCALE GENOMIC DNA]</scope>
    <source>
        <strain evidence="7">ATCC 49424 / DSM 5305 / JCM 21570 / NBRC 103401 / IFAM 1448</strain>
    </source>
</reference>
<proteinExistence type="predicted"/>
<dbReference type="Proteomes" id="UP000006860">
    <property type="component" value="Chromosome"/>
</dbReference>
<evidence type="ECO:0000313" key="7">
    <source>
        <dbReference type="Proteomes" id="UP000006860"/>
    </source>
</evidence>
<name>F0SIE5_RUBBR</name>
<evidence type="ECO:0000313" key="6">
    <source>
        <dbReference type="EMBL" id="ADY58534.1"/>
    </source>
</evidence>
<dbReference type="GO" id="GO:0046872">
    <property type="term" value="F:metal ion binding"/>
    <property type="evidence" value="ECO:0007669"/>
    <property type="project" value="UniProtKB-KW"/>
</dbReference>
<evidence type="ECO:0000256" key="1">
    <source>
        <dbReference type="ARBA" id="ARBA00022714"/>
    </source>
</evidence>
<dbReference type="RefSeq" id="WP_013627272.1">
    <property type="nucleotide sequence ID" value="NC_015174.1"/>
</dbReference>
<keyword evidence="1" id="KW-0001">2Fe-2S</keyword>